<sequence>MPEPDEGASAARVRELNDAFRQAPHARGKLCLTRAIAAKSLSAQLAILHRVMTFDAFTEDNDPYQEHNFGAFEYDGEKIFWRIDYYDLACEYGSDDPSDPAQTTRVMTIMLASEY</sequence>
<dbReference type="RefSeq" id="WP_088522515.1">
    <property type="nucleotide sequence ID" value="NZ_FYDG01000026.1"/>
</dbReference>
<name>A0A212SCY6_RHOAC</name>
<evidence type="ECO:0000313" key="1">
    <source>
        <dbReference type="EMBL" id="SNB83435.1"/>
    </source>
</evidence>
<dbReference type="AlphaFoldDB" id="A0A212SCY6"/>
<proteinExistence type="predicted"/>
<dbReference type="Pfam" id="PF12599">
    <property type="entry name" value="DUF3768"/>
    <property type="match status" value="1"/>
</dbReference>
<accession>A0A212SCY6</accession>
<gene>
    <name evidence="1" type="ORF">SAMN06265338_12629</name>
</gene>
<dbReference type="OrthoDB" id="1495368at2"/>
<dbReference type="InterPro" id="IPR022243">
    <property type="entry name" value="DUF3768"/>
</dbReference>
<evidence type="ECO:0008006" key="3">
    <source>
        <dbReference type="Google" id="ProtNLM"/>
    </source>
</evidence>
<reference evidence="2" key="1">
    <citation type="submission" date="2017-06" db="EMBL/GenBank/DDBJ databases">
        <authorList>
            <person name="Varghese N."/>
            <person name="Submissions S."/>
        </authorList>
    </citation>
    <scope>NUCLEOTIDE SEQUENCE [LARGE SCALE GENOMIC DNA]</scope>
    <source>
        <strain evidence="2">DSM 137</strain>
    </source>
</reference>
<protein>
    <recommendedName>
        <fullName evidence="3">DUF3768 domain-containing protein</fullName>
    </recommendedName>
</protein>
<organism evidence="1 2">
    <name type="scientific">Rhodoblastus acidophilus</name>
    <name type="common">Rhodopseudomonas acidophila</name>
    <dbReference type="NCBI Taxonomy" id="1074"/>
    <lineage>
        <taxon>Bacteria</taxon>
        <taxon>Pseudomonadati</taxon>
        <taxon>Pseudomonadota</taxon>
        <taxon>Alphaproteobacteria</taxon>
        <taxon>Hyphomicrobiales</taxon>
        <taxon>Rhodoblastaceae</taxon>
        <taxon>Rhodoblastus</taxon>
    </lineage>
</organism>
<dbReference type="EMBL" id="FYDG01000026">
    <property type="protein sequence ID" value="SNB83435.1"/>
    <property type="molecule type" value="Genomic_DNA"/>
</dbReference>
<dbReference type="Proteomes" id="UP000198418">
    <property type="component" value="Unassembled WGS sequence"/>
</dbReference>
<keyword evidence="2" id="KW-1185">Reference proteome</keyword>
<evidence type="ECO:0000313" key="2">
    <source>
        <dbReference type="Proteomes" id="UP000198418"/>
    </source>
</evidence>